<dbReference type="InterPro" id="IPR000944">
    <property type="entry name" value="Tscrpt_reg_Rrf2"/>
</dbReference>
<dbReference type="PANTHER" id="PTHR33221">
    <property type="entry name" value="WINGED HELIX-TURN-HELIX TRANSCRIPTIONAL REGULATOR, RRF2 FAMILY"/>
    <property type="match status" value="1"/>
</dbReference>
<dbReference type="PROSITE" id="PS01332">
    <property type="entry name" value="HTH_RRF2_1"/>
    <property type="match status" value="1"/>
</dbReference>
<accession>A0A1H3J6M2</accession>
<dbReference type="Gene3D" id="1.10.10.10">
    <property type="entry name" value="Winged helix-like DNA-binding domain superfamily/Winged helix DNA-binding domain"/>
    <property type="match status" value="1"/>
</dbReference>
<dbReference type="NCBIfam" id="TIGR00738">
    <property type="entry name" value="rrf2_super"/>
    <property type="match status" value="1"/>
</dbReference>
<sequence length="146" mass="16477">MAGVFHLSEMLSLALHSMVYIATSDDEYINVKQIAASTGASEAHLSKVLQRLSKGRIIHSVRGPRGGFALALPPEEITFLDIYEIIEGPAVIEGCPNHRKTCPFKNCIFKGIPERMNRQFLDYLEKHRLSDFIDSRKKINQDHQVV</sequence>
<gene>
    <name evidence="1" type="ORF">SAMN05192546_101427</name>
</gene>
<dbReference type="Pfam" id="PF02082">
    <property type="entry name" value="Rrf2"/>
    <property type="match status" value="1"/>
</dbReference>
<dbReference type="RefSeq" id="WP_093310494.1">
    <property type="nucleotide sequence ID" value="NZ_FNPV01000001.1"/>
</dbReference>
<evidence type="ECO:0000313" key="1">
    <source>
        <dbReference type="EMBL" id="SDY35235.1"/>
    </source>
</evidence>
<dbReference type="Proteomes" id="UP000199230">
    <property type="component" value="Unassembled WGS sequence"/>
</dbReference>
<dbReference type="EMBL" id="FNPV01000001">
    <property type="protein sequence ID" value="SDY35235.1"/>
    <property type="molecule type" value="Genomic_DNA"/>
</dbReference>
<protein>
    <submittedName>
        <fullName evidence="1">Rrf2 family protein</fullName>
    </submittedName>
</protein>
<dbReference type="InterPro" id="IPR036390">
    <property type="entry name" value="WH_DNA-bd_sf"/>
</dbReference>
<keyword evidence="2" id="KW-1185">Reference proteome</keyword>
<organism evidence="1 2">
    <name type="scientific">Tindallia californiensis</name>
    <dbReference type="NCBI Taxonomy" id="159292"/>
    <lineage>
        <taxon>Bacteria</taxon>
        <taxon>Bacillati</taxon>
        <taxon>Bacillota</taxon>
        <taxon>Clostridia</taxon>
        <taxon>Peptostreptococcales</taxon>
        <taxon>Tindalliaceae</taxon>
        <taxon>Tindallia</taxon>
    </lineage>
</organism>
<dbReference type="GO" id="GO:0003700">
    <property type="term" value="F:DNA-binding transcription factor activity"/>
    <property type="evidence" value="ECO:0007669"/>
    <property type="project" value="TreeGrafter"/>
</dbReference>
<dbReference type="OrthoDB" id="9808360at2"/>
<proteinExistence type="predicted"/>
<dbReference type="AlphaFoldDB" id="A0A1H3J6M2"/>
<dbReference type="PROSITE" id="PS51197">
    <property type="entry name" value="HTH_RRF2_2"/>
    <property type="match status" value="1"/>
</dbReference>
<dbReference type="InterPro" id="IPR030489">
    <property type="entry name" value="TR_Rrf2-type_CS"/>
</dbReference>
<dbReference type="PANTHER" id="PTHR33221:SF15">
    <property type="entry name" value="HTH-TYPE TRANSCRIPTIONAL REGULATOR YWGB-RELATED"/>
    <property type="match status" value="1"/>
</dbReference>
<dbReference type="GO" id="GO:0005829">
    <property type="term" value="C:cytosol"/>
    <property type="evidence" value="ECO:0007669"/>
    <property type="project" value="TreeGrafter"/>
</dbReference>
<evidence type="ECO:0000313" key="2">
    <source>
        <dbReference type="Proteomes" id="UP000199230"/>
    </source>
</evidence>
<dbReference type="InterPro" id="IPR036388">
    <property type="entry name" value="WH-like_DNA-bd_sf"/>
</dbReference>
<dbReference type="SUPFAM" id="SSF46785">
    <property type="entry name" value="Winged helix' DNA-binding domain"/>
    <property type="match status" value="1"/>
</dbReference>
<name>A0A1H3J6M2_9FIRM</name>
<reference evidence="1 2" key="1">
    <citation type="submission" date="2016-10" db="EMBL/GenBank/DDBJ databases">
        <authorList>
            <person name="de Groot N.N."/>
        </authorList>
    </citation>
    <scope>NUCLEOTIDE SEQUENCE [LARGE SCALE GENOMIC DNA]</scope>
    <source>
        <strain evidence="1 2">APO</strain>
    </source>
</reference>
<dbReference type="STRING" id="159292.SAMN05192546_101427"/>